<evidence type="ECO:0000256" key="2">
    <source>
        <dbReference type="ARBA" id="ARBA00022989"/>
    </source>
</evidence>
<dbReference type="InterPro" id="IPR036259">
    <property type="entry name" value="MFS_trans_sf"/>
</dbReference>
<feature type="transmembrane region" description="Helical" evidence="4">
    <location>
        <begin position="128"/>
        <end position="151"/>
    </location>
</feature>
<gene>
    <name evidence="5" type="ORF">AVCANL283_05190</name>
</gene>
<feature type="transmembrane region" description="Helical" evidence="4">
    <location>
        <begin position="234"/>
        <end position="254"/>
    </location>
</feature>
<proteinExistence type="predicted"/>
<feature type="transmembrane region" description="Helical" evidence="4">
    <location>
        <begin position="266"/>
        <end position="286"/>
    </location>
</feature>
<keyword evidence="3 4" id="KW-0472">Membrane</keyword>
<keyword evidence="1 4" id="KW-0812">Transmembrane</keyword>
<dbReference type="RefSeq" id="WP_172233592.1">
    <property type="nucleotide sequence ID" value="NZ_CP035946.1"/>
</dbReference>
<dbReference type="Proteomes" id="UP000786183">
    <property type="component" value="Unassembled WGS sequence"/>
</dbReference>
<dbReference type="SUPFAM" id="SSF103473">
    <property type="entry name" value="MFS general substrate transporter"/>
    <property type="match status" value="1"/>
</dbReference>
<keyword evidence="2 4" id="KW-1133">Transmembrane helix</keyword>
<feature type="transmembrane region" description="Helical" evidence="4">
    <location>
        <begin position="325"/>
        <end position="348"/>
    </location>
</feature>
<dbReference type="EMBL" id="JACGBB010000009">
    <property type="protein sequence ID" value="MBZ7987495.1"/>
    <property type="molecule type" value="Genomic_DNA"/>
</dbReference>
<dbReference type="InterPro" id="IPR011701">
    <property type="entry name" value="MFS"/>
</dbReference>
<evidence type="ECO:0000256" key="1">
    <source>
        <dbReference type="ARBA" id="ARBA00022692"/>
    </source>
</evidence>
<dbReference type="PANTHER" id="PTHR23523:SF2">
    <property type="entry name" value="2-NITROIMIDAZOLE TRANSPORTER"/>
    <property type="match status" value="1"/>
</dbReference>
<feature type="transmembrane region" description="Helical" evidence="4">
    <location>
        <begin position="72"/>
        <end position="89"/>
    </location>
</feature>
<feature type="transmembrane region" description="Helical" evidence="4">
    <location>
        <begin position="95"/>
        <end position="116"/>
    </location>
</feature>
<evidence type="ECO:0000256" key="3">
    <source>
        <dbReference type="ARBA" id="ARBA00023136"/>
    </source>
</evidence>
<name>A0ABS7WRW7_9BACT</name>
<dbReference type="PANTHER" id="PTHR23523">
    <property type="match status" value="1"/>
</dbReference>
<protein>
    <submittedName>
        <fullName evidence="5">MFS transporter</fullName>
    </submittedName>
</protein>
<feature type="transmembrane region" description="Helical" evidence="4">
    <location>
        <begin position="201"/>
        <end position="222"/>
    </location>
</feature>
<sequence length="382" mass="42881">MKKKYFILSILCVIFISLNLRAPITTIGPIVNELIKEFNLTNTQIGILSSIPLFCFFIFSLIAPLFQAIKSIFIALFILALGLLLRIAYDVNTLMLGSVFIGIAIAILNVLMPSFIKSKFKDSTKIMPLYGLFLSISSLIGVFGYYLLTLIKVKGVLVFWIIFTIAAFIVFLPFIKNNRLKRKYDKKQNSNFLSIFKNKKAWIITLFMGLQSCVFYTVISFYPSILEYKLHSSQYATLLTLIFQFVALFSAYYVPLFANKSKNQSLFLSLVCFCNIIAFTLCLFSSNLFLLGLSAILFSIPVGGIFAVALSMIASKTKDVQSTIYLSSMAQSFGYLIAAIGPIIFGYLKDLSSNFNLSIIFMLIISTLLLIFSKLSSKISFI</sequence>
<accession>A0ABS7WRW7</accession>
<comment type="caution">
    <text evidence="5">The sequence shown here is derived from an EMBL/GenBank/DDBJ whole genome shotgun (WGS) entry which is preliminary data.</text>
</comment>
<feature type="transmembrane region" description="Helical" evidence="4">
    <location>
        <begin position="292"/>
        <end position="313"/>
    </location>
</feature>
<dbReference type="Pfam" id="PF07690">
    <property type="entry name" value="MFS_1"/>
    <property type="match status" value="1"/>
</dbReference>
<dbReference type="InterPro" id="IPR052524">
    <property type="entry name" value="MFS_Cyanate_Porter"/>
</dbReference>
<feature type="transmembrane region" description="Helical" evidence="4">
    <location>
        <begin position="354"/>
        <end position="372"/>
    </location>
</feature>
<feature type="transmembrane region" description="Helical" evidence="4">
    <location>
        <begin position="45"/>
        <end position="65"/>
    </location>
</feature>
<organism evidence="5 6">
    <name type="scientific">Campylobacter canadensis</name>
    <dbReference type="NCBI Taxonomy" id="449520"/>
    <lineage>
        <taxon>Bacteria</taxon>
        <taxon>Pseudomonadati</taxon>
        <taxon>Campylobacterota</taxon>
        <taxon>Epsilonproteobacteria</taxon>
        <taxon>Campylobacterales</taxon>
        <taxon>Campylobacteraceae</taxon>
        <taxon>Campylobacter</taxon>
    </lineage>
</organism>
<reference evidence="5 6" key="1">
    <citation type="submission" date="2020-07" db="EMBL/GenBank/DDBJ databases">
        <title>Transfer of Campylobacter canadensis to the novel genus Avispirillum gen. nov., that also includes two novel species recovered from migratory waterfowl: Avispirillum anseris sp. nov. and Avispirillum brantae sp. nov.</title>
        <authorList>
            <person name="Miller W.G."/>
            <person name="Chapman M.H."/>
            <person name="Yee E."/>
            <person name="Inglis G.D."/>
        </authorList>
    </citation>
    <scope>NUCLEOTIDE SEQUENCE [LARGE SCALE GENOMIC DNA]</scope>
    <source>
        <strain evidence="5 6">L283</strain>
    </source>
</reference>
<keyword evidence="6" id="KW-1185">Reference proteome</keyword>
<dbReference type="Gene3D" id="1.20.1250.20">
    <property type="entry name" value="MFS general substrate transporter like domains"/>
    <property type="match status" value="1"/>
</dbReference>
<evidence type="ECO:0000313" key="5">
    <source>
        <dbReference type="EMBL" id="MBZ7987495.1"/>
    </source>
</evidence>
<feature type="transmembrane region" description="Helical" evidence="4">
    <location>
        <begin position="157"/>
        <end position="175"/>
    </location>
</feature>
<evidence type="ECO:0000313" key="6">
    <source>
        <dbReference type="Proteomes" id="UP000786183"/>
    </source>
</evidence>
<evidence type="ECO:0000256" key="4">
    <source>
        <dbReference type="SAM" id="Phobius"/>
    </source>
</evidence>